<dbReference type="SUPFAM" id="SSF52540">
    <property type="entry name" value="P-loop containing nucleoside triphosphate hydrolases"/>
    <property type="match status" value="1"/>
</dbReference>
<evidence type="ECO:0000256" key="9">
    <source>
        <dbReference type="ARBA" id="ARBA00077139"/>
    </source>
</evidence>
<evidence type="ECO:0000256" key="7">
    <source>
        <dbReference type="ARBA" id="ARBA00066387"/>
    </source>
</evidence>
<evidence type="ECO:0000259" key="10">
    <source>
        <dbReference type="PROSITE" id="PS50893"/>
    </source>
</evidence>
<dbReference type="GO" id="GO:0015420">
    <property type="term" value="F:ABC-type vitamin B12 transporter activity"/>
    <property type="evidence" value="ECO:0007669"/>
    <property type="project" value="UniProtKB-EC"/>
</dbReference>
<evidence type="ECO:0000256" key="1">
    <source>
        <dbReference type="ARBA" id="ARBA00022448"/>
    </source>
</evidence>
<dbReference type="HOGENOM" id="CLU_000604_1_11_2"/>
<dbReference type="InterPro" id="IPR027417">
    <property type="entry name" value="P-loop_NTPase"/>
</dbReference>
<dbReference type="InterPro" id="IPR003439">
    <property type="entry name" value="ABC_transporter-like_ATP-bd"/>
</dbReference>
<evidence type="ECO:0000256" key="4">
    <source>
        <dbReference type="ARBA" id="ARBA00022967"/>
    </source>
</evidence>
<keyword evidence="3" id="KW-0067">ATP-binding</keyword>
<comment type="function">
    <text evidence="6">Required for corrinoid utilization. Probably part of the ABC transporter complex BtuCDF involved in cobalamin (vitamin B12) import. Probably responsible for energy coupling to the transport system.</text>
</comment>
<dbReference type="Pfam" id="PF00005">
    <property type="entry name" value="ABC_tran"/>
    <property type="match status" value="1"/>
</dbReference>
<dbReference type="Proteomes" id="UP000006565">
    <property type="component" value="Chromosome"/>
</dbReference>
<evidence type="ECO:0000256" key="2">
    <source>
        <dbReference type="ARBA" id="ARBA00022741"/>
    </source>
</evidence>
<dbReference type="SMART" id="SM00382">
    <property type="entry name" value="AAA"/>
    <property type="match status" value="1"/>
</dbReference>
<evidence type="ECO:0000256" key="3">
    <source>
        <dbReference type="ARBA" id="ARBA00022840"/>
    </source>
</evidence>
<dbReference type="InterPro" id="IPR003593">
    <property type="entry name" value="AAA+_ATPase"/>
</dbReference>
<dbReference type="FunFam" id="3.40.50.300:FF:000134">
    <property type="entry name" value="Iron-enterobactin ABC transporter ATP-binding protein"/>
    <property type="match status" value="1"/>
</dbReference>
<comment type="catalytic activity">
    <reaction evidence="5">
        <text>an R-cob(III)alamin(out) + ATP + H2O = an R-cob(III)alamin(in) + ADP + phosphate + H(+)</text>
        <dbReference type="Rhea" id="RHEA:17873"/>
        <dbReference type="ChEBI" id="CHEBI:15377"/>
        <dbReference type="ChEBI" id="CHEBI:15378"/>
        <dbReference type="ChEBI" id="CHEBI:30616"/>
        <dbReference type="ChEBI" id="CHEBI:43474"/>
        <dbReference type="ChEBI" id="CHEBI:140785"/>
        <dbReference type="ChEBI" id="CHEBI:456216"/>
        <dbReference type="EC" id="7.6.2.8"/>
    </reaction>
</comment>
<feature type="domain" description="ABC transporter" evidence="10">
    <location>
        <begin position="9"/>
        <end position="263"/>
    </location>
</feature>
<dbReference type="KEGG" id="mpi:Mpet_2236"/>
<reference evidence="11 12" key="1">
    <citation type="journal article" date="2010" name="Stand. Genomic Sci.">
        <title>Complete genome sequence of Methanoplanus petrolearius type strain (SEBR 4847).</title>
        <authorList>
            <person name="Brambilla E."/>
            <person name="Djao O.D."/>
            <person name="Daligault H."/>
            <person name="Lapidus A."/>
            <person name="Lucas S."/>
            <person name="Hammon N."/>
            <person name="Nolan M."/>
            <person name="Tice H."/>
            <person name="Cheng J.F."/>
            <person name="Han C."/>
            <person name="Tapia R."/>
            <person name="Goodwin L."/>
            <person name="Pitluck S."/>
            <person name="Liolios K."/>
            <person name="Ivanova N."/>
            <person name="Mavromatis K."/>
            <person name="Mikhailova N."/>
            <person name="Pati A."/>
            <person name="Chen A."/>
            <person name="Palaniappan K."/>
            <person name="Land M."/>
            <person name="Hauser L."/>
            <person name="Chang Y.J."/>
            <person name="Jeffries C.D."/>
            <person name="Rohde M."/>
            <person name="Spring S."/>
            <person name="Sikorski J."/>
            <person name="Goker M."/>
            <person name="Woyke T."/>
            <person name="Bristow J."/>
            <person name="Eisen J.A."/>
            <person name="Markowitz V."/>
            <person name="Hugenholtz P."/>
            <person name="Kyrpides N.C."/>
            <person name="Klenk H.P."/>
        </authorList>
    </citation>
    <scope>NUCLEOTIDE SEQUENCE [LARGE SCALE GENOMIC DNA]</scope>
    <source>
        <strain evidence="12">DSM 11571 / OCM 486 / SEBR 4847</strain>
    </source>
</reference>
<dbReference type="STRING" id="679926.Mpet_2236"/>
<dbReference type="GO" id="GO:0016887">
    <property type="term" value="F:ATP hydrolysis activity"/>
    <property type="evidence" value="ECO:0007669"/>
    <property type="project" value="InterPro"/>
</dbReference>
<gene>
    <name evidence="11" type="ordered locus">Mpet_2236</name>
</gene>
<name>E1RKP5_METP4</name>
<organism evidence="11 12">
    <name type="scientific">Methanolacinia petrolearia (strain DSM 11571 / OCM 486 / SEBR 4847)</name>
    <name type="common">Methanoplanus petrolearius</name>
    <dbReference type="NCBI Taxonomy" id="679926"/>
    <lineage>
        <taxon>Archaea</taxon>
        <taxon>Methanobacteriati</taxon>
        <taxon>Methanobacteriota</taxon>
        <taxon>Stenosarchaea group</taxon>
        <taxon>Methanomicrobia</taxon>
        <taxon>Methanomicrobiales</taxon>
        <taxon>Methanomicrobiaceae</taxon>
        <taxon>Methanolacinia</taxon>
    </lineage>
</organism>
<evidence type="ECO:0000313" key="11">
    <source>
        <dbReference type="EMBL" id="ADN36984.1"/>
    </source>
</evidence>
<dbReference type="GO" id="GO:0005524">
    <property type="term" value="F:ATP binding"/>
    <property type="evidence" value="ECO:0007669"/>
    <property type="project" value="UniProtKB-KW"/>
</dbReference>
<evidence type="ECO:0000256" key="5">
    <source>
        <dbReference type="ARBA" id="ARBA00050590"/>
    </source>
</evidence>
<evidence type="ECO:0000256" key="8">
    <source>
        <dbReference type="ARBA" id="ARBA00073649"/>
    </source>
</evidence>
<dbReference type="PROSITE" id="PS50893">
    <property type="entry name" value="ABC_TRANSPORTER_2"/>
    <property type="match status" value="1"/>
</dbReference>
<dbReference type="AlphaFoldDB" id="E1RKP5"/>
<keyword evidence="12" id="KW-1185">Reference proteome</keyword>
<accession>E1RKP5</accession>
<dbReference type="RefSeq" id="WP_013330161.1">
    <property type="nucleotide sequence ID" value="NC_014507.1"/>
</dbReference>
<dbReference type="PANTHER" id="PTHR42794:SF1">
    <property type="entry name" value="HEMIN IMPORT ATP-BINDING PROTEIN HMUV"/>
    <property type="match status" value="1"/>
</dbReference>
<dbReference type="eggNOG" id="arCOG00198">
    <property type="taxonomic scope" value="Archaea"/>
</dbReference>
<keyword evidence="1" id="KW-0813">Transport</keyword>
<dbReference type="PANTHER" id="PTHR42794">
    <property type="entry name" value="HEMIN IMPORT ATP-BINDING PROTEIN HMUV"/>
    <property type="match status" value="1"/>
</dbReference>
<proteinExistence type="predicted"/>
<dbReference type="EMBL" id="CP002117">
    <property type="protein sequence ID" value="ADN36984.1"/>
    <property type="molecule type" value="Genomic_DNA"/>
</dbReference>
<sequence length="371" mass="40412">MDYPEGHEIRTGDLHVNSPELLSCRNLAIGYSSKKGGVKRVSENLNITLEKGELVSLIGPNGSGKSTLIRTLTALQPSLEGEVRINGRDIRSFSPEEKAKTMSVVLTTPVQAGNMKAFDIVALGRYPYTNWAGSLGAKDEEAVMNALSSAGAADLAHRFIHELSDGERQKVMIARAIAQDPDLMVLDEPTAYLDLPHKIEIMRVLKQVAHKYGRTILLSTHDLNLAIKCSDRMWIMKGGGEFRSGTPEDLILSGELESAFNLGGVRFDRMKGDFTIPVEKTGMVLLKGEQSAEYTWTVNALERTGIEIAGGPGQPDEPGSPEDSCIISIEKTDEGTRWIVRKEDTQFGMTCESIGELVSALLFLFKGGGSD</sequence>
<protein>
    <recommendedName>
        <fullName evidence="8">Cobalamin import ATP-binding protein BtuD</fullName>
        <ecNumber evidence="7">7.6.2.8</ecNumber>
    </recommendedName>
    <alternativeName>
        <fullName evidence="9">Vitamin B12-transporting ATPase</fullName>
    </alternativeName>
</protein>
<keyword evidence="2" id="KW-0547">Nucleotide-binding</keyword>
<evidence type="ECO:0000313" key="12">
    <source>
        <dbReference type="Proteomes" id="UP000006565"/>
    </source>
</evidence>
<dbReference type="CDD" id="cd03214">
    <property type="entry name" value="ABC_Iron-Siderophores_B12_Hemin"/>
    <property type="match status" value="1"/>
</dbReference>
<dbReference type="OrthoDB" id="24644at2157"/>
<dbReference type="EC" id="7.6.2.8" evidence="7"/>
<dbReference type="GeneID" id="9744721"/>
<evidence type="ECO:0000256" key="6">
    <source>
        <dbReference type="ARBA" id="ARBA00058960"/>
    </source>
</evidence>
<keyword evidence="4" id="KW-1278">Translocase</keyword>
<dbReference type="Gene3D" id="3.40.50.300">
    <property type="entry name" value="P-loop containing nucleotide triphosphate hydrolases"/>
    <property type="match status" value="1"/>
</dbReference>